<reference evidence="1 2" key="1">
    <citation type="submission" date="2024-05" db="EMBL/GenBank/DDBJ databases">
        <title>A draft genome resource for the thread blight pathogen Marasmius tenuissimus strain MS-2.</title>
        <authorList>
            <person name="Yulfo-Soto G.E."/>
            <person name="Baruah I.K."/>
            <person name="Amoako-Attah I."/>
            <person name="Bukari Y."/>
            <person name="Meinhardt L.W."/>
            <person name="Bailey B.A."/>
            <person name="Cohen S.P."/>
        </authorList>
    </citation>
    <scope>NUCLEOTIDE SEQUENCE [LARGE SCALE GENOMIC DNA]</scope>
    <source>
        <strain evidence="1 2">MS-2</strain>
    </source>
</reference>
<accession>A0ABR3A4A5</accession>
<dbReference type="EMBL" id="JBBXMP010000019">
    <property type="protein sequence ID" value="KAL0068209.1"/>
    <property type="molecule type" value="Genomic_DNA"/>
</dbReference>
<comment type="caution">
    <text evidence="1">The sequence shown here is derived from an EMBL/GenBank/DDBJ whole genome shotgun (WGS) entry which is preliminary data.</text>
</comment>
<dbReference type="InterPro" id="IPR027417">
    <property type="entry name" value="P-loop_NTPase"/>
</dbReference>
<dbReference type="SUPFAM" id="SSF52540">
    <property type="entry name" value="P-loop containing nucleoside triphosphate hydrolases"/>
    <property type="match status" value="1"/>
</dbReference>
<evidence type="ECO:0008006" key="3">
    <source>
        <dbReference type="Google" id="ProtNLM"/>
    </source>
</evidence>
<keyword evidence="2" id="KW-1185">Reference proteome</keyword>
<organism evidence="1 2">
    <name type="scientific">Marasmius tenuissimus</name>
    <dbReference type="NCBI Taxonomy" id="585030"/>
    <lineage>
        <taxon>Eukaryota</taxon>
        <taxon>Fungi</taxon>
        <taxon>Dikarya</taxon>
        <taxon>Basidiomycota</taxon>
        <taxon>Agaricomycotina</taxon>
        <taxon>Agaricomycetes</taxon>
        <taxon>Agaricomycetidae</taxon>
        <taxon>Agaricales</taxon>
        <taxon>Marasmiineae</taxon>
        <taxon>Marasmiaceae</taxon>
        <taxon>Marasmius</taxon>
    </lineage>
</organism>
<dbReference type="PANTHER" id="PTHR48312">
    <property type="match status" value="1"/>
</dbReference>
<dbReference type="Proteomes" id="UP001437256">
    <property type="component" value="Unassembled WGS sequence"/>
</dbReference>
<dbReference type="Gene3D" id="3.40.50.300">
    <property type="entry name" value="P-loop containing nucleotide triphosphate hydrolases"/>
    <property type="match status" value="1"/>
</dbReference>
<sequence>MAEQHRRVFVFAHPRSGSHLFYQLLSGHPAYQSAHPSACFPVYHVGVDRQASLSPKAVRDACGLDDDTVSKASWQNFLDNLQRSTLDAESKGKQLLAMDHPFHLMSSLFVNSHINVPGRTTWPTPVVVDHKFDVPTNSSTLGAVENRELDLKLYSNPTLIPDRFFFSFTPIITIRHPAHATPSAYRAFLSSGMGVDPSHPEFPVYTSYKWERLVFDSFKSYGGVGKDGGQAADATLPIVVDGEKLVKNPQGQMKKVCDILGLDEGGIRYNWDKPEIGKGTKAGDAFLKTLNESNGVVLDPKYNKPLDIETEEAEWVEEWDEDTAKVLRKKVQEAMEDYQYLLQYSV</sequence>
<gene>
    <name evidence="1" type="ORF">AAF712_004594</name>
</gene>
<name>A0ABR3A4A5_9AGAR</name>
<proteinExistence type="predicted"/>
<protein>
    <recommendedName>
        <fullName evidence="3">P-loop containing nucleoside triphosphate hydrolase protein</fullName>
    </recommendedName>
</protein>
<dbReference type="PANTHER" id="PTHR48312:SF1">
    <property type="entry name" value="SULFOTRANSFERASE"/>
    <property type="match status" value="1"/>
</dbReference>
<evidence type="ECO:0000313" key="1">
    <source>
        <dbReference type="EMBL" id="KAL0068209.1"/>
    </source>
</evidence>
<evidence type="ECO:0000313" key="2">
    <source>
        <dbReference type="Proteomes" id="UP001437256"/>
    </source>
</evidence>